<dbReference type="Proteomes" id="UP001079657">
    <property type="component" value="Unassembled WGS sequence"/>
</dbReference>
<feature type="transmembrane region" description="Helical" evidence="6">
    <location>
        <begin position="155"/>
        <end position="176"/>
    </location>
</feature>
<gene>
    <name evidence="8" type="ORF">OXH55_02440</name>
</gene>
<accession>A0ABT4CKC9</accession>
<dbReference type="PANTHER" id="PTHR12677">
    <property type="entry name" value="GOLGI APPARATUS MEMBRANE PROTEIN TVP38-RELATED"/>
    <property type="match status" value="1"/>
</dbReference>
<evidence type="ECO:0000313" key="8">
    <source>
        <dbReference type="EMBL" id="MCY6369505.1"/>
    </source>
</evidence>
<protein>
    <recommendedName>
        <fullName evidence="6">TVP38/TMEM64 family membrane protein</fullName>
    </recommendedName>
</protein>
<dbReference type="EMBL" id="JAPQES010000001">
    <property type="protein sequence ID" value="MCY6369505.1"/>
    <property type="molecule type" value="Genomic_DNA"/>
</dbReference>
<evidence type="ECO:0000259" key="7">
    <source>
        <dbReference type="Pfam" id="PF09335"/>
    </source>
</evidence>
<evidence type="ECO:0000256" key="1">
    <source>
        <dbReference type="ARBA" id="ARBA00004651"/>
    </source>
</evidence>
<sequence length="219" mass="25189">MKNNIFKNLLILIIWTILAYILFSKGLITSDYNKLLTFINLHKKHAILFFIILSVLRICVFIPGTVFMILSGILFNPITAFLLSMTAMIIDQTIIYLLANIFSNSKLQSKFTNKYPYIVPLLKQYGYKFLSIGIICPISPTDVVCFLSASLKLNYFKYILVVIISNTPLILLYSFIGNSFNHSIYVLILMITCVILISIYTIQMWNKLKHCKNNTFVNN</sequence>
<comment type="subcellular location">
    <subcellularLocation>
        <location evidence="1 6">Cell membrane</location>
        <topology evidence="1 6">Multi-pass membrane protein</topology>
    </subcellularLocation>
</comment>
<feature type="transmembrane region" description="Helical" evidence="6">
    <location>
        <begin position="81"/>
        <end position="102"/>
    </location>
</feature>
<keyword evidence="3 6" id="KW-0812">Transmembrane</keyword>
<dbReference type="InterPro" id="IPR032816">
    <property type="entry name" value="VTT_dom"/>
</dbReference>
<organism evidence="8 9">
    <name type="scientific">Clostridium ganghwense</name>
    <dbReference type="NCBI Taxonomy" id="312089"/>
    <lineage>
        <taxon>Bacteria</taxon>
        <taxon>Bacillati</taxon>
        <taxon>Bacillota</taxon>
        <taxon>Clostridia</taxon>
        <taxon>Eubacteriales</taxon>
        <taxon>Clostridiaceae</taxon>
        <taxon>Clostridium</taxon>
    </lineage>
</organism>
<evidence type="ECO:0000256" key="6">
    <source>
        <dbReference type="RuleBase" id="RU366058"/>
    </source>
</evidence>
<comment type="caution">
    <text evidence="8">The sequence shown here is derived from an EMBL/GenBank/DDBJ whole genome shotgun (WGS) entry which is preliminary data.</text>
</comment>
<keyword evidence="4 6" id="KW-1133">Transmembrane helix</keyword>
<dbReference type="InterPro" id="IPR015414">
    <property type="entry name" value="TMEM64"/>
</dbReference>
<feature type="transmembrane region" description="Helical" evidence="6">
    <location>
        <begin position="6"/>
        <end position="28"/>
    </location>
</feature>
<evidence type="ECO:0000313" key="9">
    <source>
        <dbReference type="Proteomes" id="UP001079657"/>
    </source>
</evidence>
<feature type="transmembrane region" description="Helical" evidence="6">
    <location>
        <begin position="48"/>
        <end position="75"/>
    </location>
</feature>
<comment type="similarity">
    <text evidence="6">Belongs to the TVP38/TMEM64 family.</text>
</comment>
<feature type="transmembrane region" description="Helical" evidence="6">
    <location>
        <begin position="182"/>
        <end position="202"/>
    </location>
</feature>
<keyword evidence="2 6" id="KW-1003">Cell membrane</keyword>
<keyword evidence="9" id="KW-1185">Reference proteome</keyword>
<evidence type="ECO:0000256" key="4">
    <source>
        <dbReference type="ARBA" id="ARBA00022989"/>
    </source>
</evidence>
<feature type="domain" description="VTT" evidence="7">
    <location>
        <begin position="62"/>
        <end position="178"/>
    </location>
</feature>
<reference evidence="8" key="1">
    <citation type="submission" date="2022-12" db="EMBL/GenBank/DDBJ databases">
        <authorList>
            <person name="Wang J."/>
        </authorList>
    </citation>
    <scope>NUCLEOTIDE SEQUENCE</scope>
    <source>
        <strain evidence="8">HY-42-06</strain>
    </source>
</reference>
<evidence type="ECO:0000256" key="3">
    <source>
        <dbReference type="ARBA" id="ARBA00022692"/>
    </source>
</evidence>
<dbReference type="PANTHER" id="PTHR12677:SF49">
    <property type="entry name" value="TVP38_TMEM64 FAMILY MEMBRANE PROTEIN"/>
    <property type="match status" value="1"/>
</dbReference>
<keyword evidence="5 6" id="KW-0472">Membrane</keyword>
<evidence type="ECO:0000256" key="5">
    <source>
        <dbReference type="ARBA" id="ARBA00023136"/>
    </source>
</evidence>
<evidence type="ECO:0000256" key="2">
    <source>
        <dbReference type="ARBA" id="ARBA00022475"/>
    </source>
</evidence>
<proteinExistence type="inferred from homology"/>
<dbReference type="Pfam" id="PF09335">
    <property type="entry name" value="VTT_dom"/>
    <property type="match status" value="1"/>
</dbReference>
<dbReference type="RefSeq" id="WP_268047884.1">
    <property type="nucleotide sequence ID" value="NZ_JAPQES010000001.1"/>
</dbReference>
<name>A0ABT4CKC9_9CLOT</name>